<dbReference type="PROSITE" id="PS50093">
    <property type="entry name" value="PKD"/>
    <property type="match status" value="1"/>
</dbReference>
<dbReference type="PANTHER" id="PTHR41775:SF1">
    <property type="entry name" value="PEPTIDASE M6-LIKE DOMAIN-CONTAINING PROTEIN"/>
    <property type="match status" value="1"/>
</dbReference>
<accession>A0ABW1LEQ3</accession>
<feature type="signal peptide" evidence="2">
    <location>
        <begin position="1"/>
        <end position="38"/>
    </location>
</feature>
<dbReference type="PANTHER" id="PTHR41775">
    <property type="entry name" value="SECRETED PROTEIN-RELATED"/>
    <property type="match status" value="1"/>
</dbReference>
<dbReference type="EMBL" id="JBHSRJ010000001">
    <property type="protein sequence ID" value="MFC6041613.1"/>
    <property type="molecule type" value="Genomic_DNA"/>
</dbReference>
<protein>
    <submittedName>
        <fullName evidence="4">PKD domain-containing protein</fullName>
    </submittedName>
</protein>
<feature type="region of interest" description="Disordered" evidence="1">
    <location>
        <begin position="672"/>
        <end position="693"/>
    </location>
</feature>
<dbReference type="Pfam" id="PF05547">
    <property type="entry name" value="Peptidase_M6"/>
    <property type="match status" value="1"/>
</dbReference>
<dbReference type="SUPFAM" id="SSF49299">
    <property type="entry name" value="PKD domain"/>
    <property type="match status" value="1"/>
</dbReference>
<dbReference type="Gene3D" id="2.60.40.10">
    <property type="entry name" value="Immunoglobulins"/>
    <property type="match status" value="1"/>
</dbReference>
<evidence type="ECO:0000259" key="3">
    <source>
        <dbReference type="PROSITE" id="PS50093"/>
    </source>
</evidence>
<keyword evidence="2" id="KW-0732">Signal</keyword>
<comment type="caution">
    <text evidence="4">The sequence shown here is derived from an EMBL/GenBank/DDBJ whole genome shotgun (WGS) entry which is preliminary data.</text>
</comment>
<evidence type="ECO:0000256" key="2">
    <source>
        <dbReference type="SAM" id="SignalP"/>
    </source>
</evidence>
<feature type="domain" description="PKD" evidence="3">
    <location>
        <begin position="991"/>
        <end position="1081"/>
    </location>
</feature>
<dbReference type="RefSeq" id="WP_379149417.1">
    <property type="nucleotide sequence ID" value="NZ_JBHSRJ010000001.1"/>
</dbReference>
<name>A0ABW1LEQ3_9ACTN</name>
<dbReference type="InterPro" id="IPR008757">
    <property type="entry name" value="Peptidase_M6-like_domain"/>
</dbReference>
<sequence>MSNHVWSRTAAVTTALVTGLAIVLVALPAATASNAASAAAAPAAAAPAISRVTVGGLEVENSFVSSVGWVKPGDTYPSRIILRNPTASPVAAVAVDVAAPTGTTFSAASAPAGTSRTLAADEVTWTVPAVPAGETRTLVLENVADTTTQNPEVVWRDISTTADVTVGATTQSATSHGPKVIPPSDTYDTARYGDRPFPVVPVEYRDRAYQTGHDGNSLESVINDPDNAGSTYNLYQEMSLGQLFPEGTVPSAGIASKDFTYGPGFDFSQVQLGQTCAGGLTQTGGVPAPGTVGGLTYTERITDGVYNLPGNTAYYGADANGSAIIGSLAGVGALQNIDSGCGSAGKLVYDAAAIADPEIDYSDYDTDKDGVVDFFMAVFAGCGGNGSSQLSVAGCDYTGLPYDNVWPHSSSLEYYYSDPVTGLAGYTTDDQLKDLEGRPLWYTDDSYGDMTTTDTGDALKVFVRVGPYNVNPETAIDKASVISHEYGHSLGLPDFYSTGSRETYGDWNLMATDKSQDMDAFSRQELGWVVPQVLDASTTVSGITDSKQDTGAITWQRPDGTPYTLTNGPDGTVHNSEMFVAKLPGRQLLDPATFDTGDTATKSHAWWSGSGNDFGCAPTGGHNLDVSIPQLASLPPGSTVKLSFKSDWDIEWDFDYGFVLTTTDGGDTYTSHASENGYTSSNTDPLAGNPNQNTCQATYDNGLTGTSGSYAAGTEVTDRKLGNTPAGVFVEDSYDISDLAGAANGALRFSYATDPGLARPGWFIDDLTVTATTPSGDQVLLDTDLESDGGPDDPRIFNGGCREDLSTAQQCTQGWKYLQAGAESPQDHAYYLEMRDRSGFDLDGHGQIDRDPIGWQAGLYLSYTDEAHGYGNAGTDDPPAQSPLDSTPEPGSATPDLNDAAFTAAAGRSSYSDASTSPHVDNYADPSTASGNWEFGYDCLGFDVQSMTGNADGPATSDGDLTGSVAFTMGDGCGAFDYGYLPVSAPANTAPTADATATPTAPTTATEVTLNGTGSTDAETPGNLDYTWDFGDGGAAKDATGPVAHHTFGTAGTYDVSLLVTDPSGATDTDTVAVTVTKAATTPPPSARATTVGCASSKVKRTGSWRVVKARSAPGGSYCDNLGKRKGKDTMRLAFTGPRLDLFFGHGMKGGRAAVVVDGKRVGTLSFAGKRRKPSISFHRRLTGLGAGKHTVRLVVTKGRAYVDRFVF</sequence>
<dbReference type="Proteomes" id="UP001596135">
    <property type="component" value="Unassembled WGS sequence"/>
</dbReference>
<dbReference type="SMART" id="SM00089">
    <property type="entry name" value="PKD"/>
    <property type="match status" value="1"/>
</dbReference>
<dbReference type="InterPro" id="IPR013783">
    <property type="entry name" value="Ig-like_fold"/>
</dbReference>
<dbReference type="Pfam" id="PF20773">
    <property type="entry name" value="InhA-like_MAM"/>
    <property type="match status" value="1"/>
</dbReference>
<proteinExistence type="predicted"/>
<reference evidence="5" key="1">
    <citation type="journal article" date="2019" name="Int. J. Syst. Evol. Microbiol.">
        <title>The Global Catalogue of Microorganisms (GCM) 10K type strain sequencing project: providing services to taxonomists for standard genome sequencing and annotation.</title>
        <authorList>
            <consortium name="The Broad Institute Genomics Platform"/>
            <consortium name="The Broad Institute Genome Sequencing Center for Infectious Disease"/>
            <person name="Wu L."/>
            <person name="Ma J."/>
        </authorList>
    </citation>
    <scope>NUCLEOTIDE SEQUENCE [LARGE SCALE GENOMIC DNA]</scope>
    <source>
        <strain evidence="5">CCUG 54522</strain>
    </source>
</reference>
<feature type="region of interest" description="Disordered" evidence="1">
    <location>
        <begin position="169"/>
        <end position="194"/>
    </location>
</feature>
<dbReference type="InterPro" id="IPR035986">
    <property type="entry name" value="PKD_dom_sf"/>
</dbReference>
<gene>
    <name evidence="4" type="ORF">ACFPYL_00905</name>
</gene>
<dbReference type="Gene3D" id="2.60.120.260">
    <property type="entry name" value="Galactose-binding domain-like"/>
    <property type="match status" value="1"/>
</dbReference>
<keyword evidence="5" id="KW-1185">Reference proteome</keyword>
<dbReference type="InterPro" id="IPR022409">
    <property type="entry name" value="PKD/Chitinase_dom"/>
</dbReference>
<dbReference type="CDD" id="cd00146">
    <property type="entry name" value="PKD"/>
    <property type="match status" value="1"/>
</dbReference>
<feature type="compositionally biased region" description="Polar residues" evidence="1">
    <location>
        <begin position="1007"/>
        <end position="1018"/>
    </location>
</feature>
<dbReference type="Pfam" id="PF18911">
    <property type="entry name" value="PKD_4"/>
    <property type="match status" value="1"/>
</dbReference>
<feature type="chain" id="PRO_5045535728" evidence="2">
    <location>
        <begin position="39"/>
        <end position="1208"/>
    </location>
</feature>
<dbReference type="InterPro" id="IPR000601">
    <property type="entry name" value="PKD_dom"/>
</dbReference>
<feature type="region of interest" description="Disordered" evidence="1">
    <location>
        <begin position="991"/>
        <end position="1022"/>
    </location>
</feature>
<evidence type="ECO:0000313" key="4">
    <source>
        <dbReference type="EMBL" id="MFC6041613.1"/>
    </source>
</evidence>
<feature type="region of interest" description="Disordered" evidence="1">
    <location>
        <begin position="869"/>
        <end position="898"/>
    </location>
</feature>
<evidence type="ECO:0000313" key="5">
    <source>
        <dbReference type="Proteomes" id="UP001596135"/>
    </source>
</evidence>
<feature type="compositionally biased region" description="Low complexity" evidence="1">
    <location>
        <begin position="991"/>
        <end position="1006"/>
    </location>
</feature>
<dbReference type="SUPFAM" id="SSF55486">
    <property type="entry name" value="Metalloproteases ('zincins'), catalytic domain"/>
    <property type="match status" value="1"/>
</dbReference>
<evidence type="ECO:0000256" key="1">
    <source>
        <dbReference type="SAM" id="MobiDB-lite"/>
    </source>
</evidence>
<organism evidence="4 5">
    <name type="scientific">Nocardioides hankookensis</name>
    <dbReference type="NCBI Taxonomy" id="443157"/>
    <lineage>
        <taxon>Bacteria</taxon>
        <taxon>Bacillati</taxon>
        <taxon>Actinomycetota</taxon>
        <taxon>Actinomycetes</taxon>
        <taxon>Propionibacteriales</taxon>
        <taxon>Nocardioidaceae</taxon>
        <taxon>Nocardioides</taxon>
    </lineage>
</organism>